<feature type="region of interest" description="Disordered" evidence="1">
    <location>
        <begin position="282"/>
        <end position="303"/>
    </location>
</feature>
<proteinExistence type="predicted"/>
<dbReference type="InterPro" id="IPR036237">
    <property type="entry name" value="Xyl_isomerase-like_sf"/>
</dbReference>
<keyword evidence="4" id="KW-1185">Reference proteome</keyword>
<dbReference type="PANTHER" id="PTHR12110">
    <property type="entry name" value="HYDROXYPYRUVATE ISOMERASE"/>
    <property type="match status" value="1"/>
</dbReference>
<dbReference type="AlphaFoldDB" id="A0A7K3M2X9"/>
<organism evidence="3 4">
    <name type="scientific">Phytoactinopolyspora mesophila</name>
    <dbReference type="NCBI Taxonomy" id="2650750"/>
    <lineage>
        <taxon>Bacteria</taxon>
        <taxon>Bacillati</taxon>
        <taxon>Actinomycetota</taxon>
        <taxon>Actinomycetes</taxon>
        <taxon>Jiangellales</taxon>
        <taxon>Jiangellaceae</taxon>
        <taxon>Phytoactinopolyspora</taxon>
    </lineage>
</organism>
<comment type="caution">
    <text evidence="3">The sequence shown here is derived from an EMBL/GenBank/DDBJ whole genome shotgun (WGS) entry which is preliminary data.</text>
</comment>
<dbReference type="RefSeq" id="WP_162450343.1">
    <property type="nucleotide sequence ID" value="NZ_WLZY01000003.1"/>
</dbReference>
<reference evidence="3 4" key="1">
    <citation type="submission" date="2019-11" db="EMBL/GenBank/DDBJ databases">
        <authorList>
            <person name="Li X.-J."/>
            <person name="Feng X.-M."/>
        </authorList>
    </citation>
    <scope>NUCLEOTIDE SEQUENCE [LARGE SCALE GENOMIC DNA]</scope>
    <source>
        <strain evidence="3 4">XMNu-373</strain>
    </source>
</reference>
<dbReference type="InterPro" id="IPR013022">
    <property type="entry name" value="Xyl_isomerase-like_TIM-brl"/>
</dbReference>
<feature type="compositionally biased region" description="Basic and acidic residues" evidence="1">
    <location>
        <begin position="285"/>
        <end position="297"/>
    </location>
</feature>
<gene>
    <name evidence="3" type="ORF">F7O44_11320</name>
</gene>
<protein>
    <submittedName>
        <fullName evidence="3">TIM barrel protein</fullName>
    </submittedName>
</protein>
<dbReference type="EMBL" id="WLZY01000003">
    <property type="protein sequence ID" value="NDL57663.1"/>
    <property type="molecule type" value="Genomic_DNA"/>
</dbReference>
<dbReference type="Pfam" id="PF01261">
    <property type="entry name" value="AP_endonuc_2"/>
    <property type="match status" value="1"/>
</dbReference>
<dbReference type="Proteomes" id="UP000460435">
    <property type="component" value="Unassembled WGS sequence"/>
</dbReference>
<feature type="domain" description="Xylose isomerase-like TIM barrel" evidence="2">
    <location>
        <begin position="28"/>
        <end position="280"/>
    </location>
</feature>
<evidence type="ECO:0000313" key="3">
    <source>
        <dbReference type="EMBL" id="NDL57663.1"/>
    </source>
</evidence>
<evidence type="ECO:0000313" key="4">
    <source>
        <dbReference type="Proteomes" id="UP000460435"/>
    </source>
</evidence>
<accession>A0A7K3M2X9</accession>
<name>A0A7K3M2X9_9ACTN</name>
<sequence>MSTRQAGELRFGYGTNGFGSHRLDDALAVIAGLGYDGVALTVDHPHLDPYDDDLPARTASVGRRLEELGLAVVIETGARYVMDPWNKHEPTLVSATGRERRVDLLCRAVRIGADLGAEAVSFWSGTAPSGTDTEEAWHRLLSGVEPVLEEAARLDVTCAFEPEPGMFIDTVAGVLELRRRLGHPERLRVTIDVGHCVCNETRTVAECIHAAGPLLSNVQIDDMLPGVHEHLELGHGDVDFPATLGALLDVGYAGLASLELPRHGHAAPEVAARSLEVLRAALSEAQRDRTPDDRTAESSRTPA</sequence>
<evidence type="ECO:0000259" key="2">
    <source>
        <dbReference type="Pfam" id="PF01261"/>
    </source>
</evidence>
<dbReference type="InterPro" id="IPR050312">
    <property type="entry name" value="IolE/XylAMocC-like"/>
</dbReference>
<evidence type="ECO:0000256" key="1">
    <source>
        <dbReference type="SAM" id="MobiDB-lite"/>
    </source>
</evidence>
<dbReference type="SUPFAM" id="SSF51658">
    <property type="entry name" value="Xylose isomerase-like"/>
    <property type="match status" value="1"/>
</dbReference>
<dbReference type="Gene3D" id="3.20.20.150">
    <property type="entry name" value="Divalent-metal-dependent TIM barrel enzymes"/>
    <property type="match status" value="1"/>
</dbReference>
<dbReference type="PANTHER" id="PTHR12110:SF52">
    <property type="entry name" value="XYLOSE ISOMERASE"/>
    <property type="match status" value="1"/>
</dbReference>